<dbReference type="GO" id="GO:0016020">
    <property type="term" value="C:membrane"/>
    <property type="evidence" value="ECO:0007669"/>
    <property type="project" value="UniProtKB-SubCell"/>
</dbReference>
<name>A0A383F0M7_9ZZZZ</name>
<gene>
    <name evidence="8" type="ORF">METZ01_LOCUS515077</name>
</gene>
<evidence type="ECO:0000256" key="5">
    <source>
        <dbReference type="ARBA" id="ARBA00022989"/>
    </source>
</evidence>
<dbReference type="Gene3D" id="1.20.1560.10">
    <property type="entry name" value="ABC transporter type 1, transmembrane domain"/>
    <property type="match status" value="1"/>
</dbReference>
<dbReference type="GO" id="GO:0016887">
    <property type="term" value="F:ATP hydrolysis activity"/>
    <property type="evidence" value="ECO:0007669"/>
    <property type="project" value="InterPro"/>
</dbReference>
<keyword evidence="6" id="KW-0472">Membrane</keyword>
<accession>A0A383F0M7</accession>
<sequence length="228" mass="25161">VKFNRPAFETLVRDFSSSMNEKVKQIKSAKIPFKDKFEISQLSFSYENSDTKTLDKLNLTVYPNTTVGIVGSTGAGKTTLIDLILGLLVPESGSISLDGVEINKHNISAWQNNIGYVPQSIYLTDDTIEANIAFAKSRDEINIDKAIKAAKMANLHEFITTLPEQFKTFVGERGVRLSGGQRQRIGIARALYHDPKVLVLDEATSSLDGITENAIMDAINNLSHKKTI</sequence>
<dbReference type="PANTHER" id="PTHR24221:SF654">
    <property type="entry name" value="ATP-BINDING CASSETTE SUB-FAMILY B MEMBER 6"/>
    <property type="match status" value="1"/>
</dbReference>
<dbReference type="InterPro" id="IPR003439">
    <property type="entry name" value="ABC_transporter-like_ATP-bd"/>
</dbReference>
<dbReference type="AlphaFoldDB" id="A0A383F0M7"/>
<evidence type="ECO:0000256" key="3">
    <source>
        <dbReference type="ARBA" id="ARBA00022741"/>
    </source>
</evidence>
<keyword evidence="2" id="KW-0812">Transmembrane</keyword>
<dbReference type="InterPro" id="IPR027417">
    <property type="entry name" value="P-loop_NTPase"/>
</dbReference>
<evidence type="ECO:0000256" key="6">
    <source>
        <dbReference type="ARBA" id="ARBA00023136"/>
    </source>
</evidence>
<dbReference type="EMBL" id="UINC01230198">
    <property type="protein sequence ID" value="SVE62223.1"/>
    <property type="molecule type" value="Genomic_DNA"/>
</dbReference>
<dbReference type="SUPFAM" id="SSF52540">
    <property type="entry name" value="P-loop containing nucleoside triphosphate hydrolases"/>
    <property type="match status" value="1"/>
</dbReference>
<feature type="non-terminal residue" evidence="8">
    <location>
        <position position="1"/>
    </location>
</feature>
<dbReference type="PROSITE" id="PS50893">
    <property type="entry name" value="ABC_TRANSPORTER_2"/>
    <property type="match status" value="1"/>
</dbReference>
<keyword evidence="5" id="KW-1133">Transmembrane helix</keyword>
<evidence type="ECO:0000256" key="1">
    <source>
        <dbReference type="ARBA" id="ARBA00004141"/>
    </source>
</evidence>
<evidence type="ECO:0000256" key="2">
    <source>
        <dbReference type="ARBA" id="ARBA00022692"/>
    </source>
</evidence>
<dbReference type="InterPro" id="IPR017871">
    <property type="entry name" value="ABC_transporter-like_CS"/>
</dbReference>
<feature type="domain" description="ABC transporter" evidence="7">
    <location>
        <begin position="37"/>
        <end position="228"/>
    </location>
</feature>
<dbReference type="SMART" id="SM00382">
    <property type="entry name" value="AAA"/>
    <property type="match status" value="1"/>
</dbReference>
<dbReference type="PANTHER" id="PTHR24221">
    <property type="entry name" value="ATP-BINDING CASSETTE SUB-FAMILY B"/>
    <property type="match status" value="1"/>
</dbReference>
<dbReference type="InterPro" id="IPR039421">
    <property type="entry name" value="Type_1_exporter"/>
</dbReference>
<organism evidence="8">
    <name type="scientific">marine metagenome</name>
    <dbReference type="NCBI Taxonomy" id="408172"/>
    <lineage>
        <taxon>unclassified sequences</taxon>
        <taxon>metagenomes</taxon>
        <taxon>ecological metagenomes</taxon>
    </lineage>
</organism>
<reference evidence="8" key="1">
    <citation type="submission" date="2018-05" db="EMBL/GenBank/DDBJ databases">
        <authorList>
            <person name="Lanie J.A."/>
            <person name="Ng W.-L."/>
            <person name="Kazmierczak K.M."/>
            <person name="Andrzejewski T.M."/>
            <person name="Davidsen T.M."/>
            <person name="Wayne K.J."/>
            <person name="Tettelin H."/>
            <person name="Glass J.I."/>
            <person name="Rusch D."/>
            <person name="Podicherti R."/>
            <person name="Tsui H.-C.T."/>
            <person name="Winkler M.E."/>
        </authorList>
    </citation>
    <scope>NUCLEOTIDE SEQUENCE</scope>
</reference>
<evidence type="ECO:0000259" key="7">
    <source>
        <dbReference type="PROSITE" id="PS50893"/>
    </source>
</evidence>
<keyword evidence="3" id="KW-0547">Nucleotide-binding</keyword>
<keyword evidence="4" id="KW-0067">ATP-binding</keyword>
<protein>
    <recommendedName>
        <fullName evidence="7">ABC transporter domain-containing protein</fullName>
    </recommendedName>
</protein>
<dbReference type="Pfam" id="PF00005">
    <property type="entry name" value="ABC_tran"/>
    <property type="match status" value="1"/>
</dbReference>
<feature type="non-terminal residue" evidence="8">
    <location>
        <position position="228"/>
    </location>
</feature>
<evidence type="ECO:0000313" key="8">
    <source>
        <dbReference type="EMBL" id="SVE62223.1"/>
    </source>
</evidence>
<dbReference type="GO" id="GO:0005524">
    <property type="term" value="F:ATP binding"/>
    <property type="evidence" value="ECO:0007669"/>
    <property type="project" value="UniProtKB-KW"/>
</dbReference>
<dbReference type="InterPro" id="IPR036640">
    <property type="entry name" value="ABC1_TM_sf"/>
</dbReference>
<dbReference type="InterPro" id="IPR003593">
    <property type="entry name" value="AAA+_ATPase"/>
</dbReference>
<dbReference type="Gene3D" id="3.40.50.300">
    <property type="entry name" value="P-loop containing nucleotide triphosphate hydrolases"/>
    <property type="match status" value="1"/>
</dbReference>
<evidence type="ECO:0000256" key="4">
    <source>
        <dbReference type="ARBA" id="ARBA00022840"/>
    </source>
</evidence>
<dbReference type="PROSITE" id="PS00211">
    <property type="entry name" value="ABC_TRANSPORTER_1"/>
    <property type="match status" value="1"/>
</dbReference>
<comment type="subcellular location">
    <subcellularLocation>
        <location evidence="1">Membrane</location>
        <topology evidence="1">Multi-pass membrane protein</topology>
    </subcellularLocation>
</comment>
<dbReference type="GO" id="GO:0034040">
    <property type="term" value="F:ATPase-coupled lipid transmembrane transporter activity"/>
    <property type="evidence" value="ECO:0007669"/>
    <property type="project" value="TreeGrafter"/>
</dbReference>
<proteinExistence type="predicted"/>